<name>B0W4P9_CULQU</name>
<dbReference type="EnsemblMetazoa" id="CPIJ001906-RA">
    <property type="protein sequence ID" value="CPIJ001906-PA"/>
    <property type="gene ID" value="CPIJ001906"/>
</dbReference>
<reference evidence="2" key="1">
    <citation type="submission" date="2007-03" db="EMBL/GenBank/DDBJ databases">
        <title>Annotation of Culex pipiens quinquefasciatus.</title>
        <authorList>
            <consortium name="The Broad Institute Genome Sequencing Platform"/>
            <person name="Atkinson P.W."/>
            <person name="Hemingway J."/>
            <person name="Christensen B.M."/>
            <person name="Higgs S."/>
            <person name="Kodira C."/>
            <person name="Hannick L."/>
            <person name="Megy K."/>
            <person name="O'Leary S."/>
            <person name="Pearson M."/>
            <person name="Haas B.J."/>
            <person name="Mauceli E."/>
            <person name="Wortman J.R."/>
            <person name="Lee N.H."/>
            <person name="Guigo R."/>
            <person name="Stanke M."/>
            <person name="Alvarado L."/>
            <person name="Amedeo P."/>
            <person name="Antoine C.H."/>
            <person name="Arensburger P."/>
            <person name="Bidwell S.L."/>
            <person name="Crawford M."/>
            <person name="Camaro F."/>
            <person name="Devon K."/>
            <person name="Engels R."/>
            <person name="Hammond M."/>
            <person name="Howarth C."/>
            <person name="Koehrsen M."/>
            <person name="Lawson D."/>
            <person name="Montgomery P."/>
            <person name="Nene V."/>
            <person name="Nusbaum C."/>
            <person name="Puiu D."/>
            <person name="Romero-Severson J."/>
            <person name="Severson D.W."/>
            <person name="Shumway M."/>
            <person name="Sisk P."/>
            <person name="Stolte C."/>
            <person name="Zeng Q."/>
            <person name="Eisenstadt E."/>
            <person name="Fraser-Liggett C."/>
            <person name="Strausberg R."/>
            <person name="Galagan J."/>
            <person name="Birren B."/>
            <person name="Collins F.H."/>
        </authorList>
    </citation>
    <scope>NUCLEOTIDE SEQUENCE [LARGE SCALE GENOMIC DNA]</scope>
    <source>
        <strain evidence="2">JHB</strain>
    </source>
</reference>
<keyword evidence="1" id="KW-1133">Transmembrane helix</keyword>
<organism>
    <name type="scientific">Culex quinquefasciatus</name>
    <name type="common">Southern house mosquito</name>
    <name type="synonym">Culex pungens</name>
    <dbReference type="NCBI Taxonomy" id="7176"/>
    <lineage>
        <taxon>Eukaryota</taxon>
        <taxon>Metazoa</taxon>
        <taxon>Ecdysozoa</taxon>
        <taxon>Arthropoda</taxon>
        <taxon>Hexapoda</taxon>
        <taxon>Insecta</taxon>
        <taxon>Pterygota</taxon>
        <taxon>Neoptera</taxon>
        <taxon>Endopterygota</taxon>
        <taxon>Diptera</taxon>
        <taxon>Nematocera</taxon>
        <taxon>Culicoidea</taxon>
        <taxon>Culicidae</taxon>
        <taxon>Culicinae</taxon>
        <taxon>Culicini</taxon>
        <taxon>Culex</taxon>
        <taxon>Culex</taxon>
    </lineage>
</organism>
<sequence length="334" mass="37465">MDRLMDDFIPSVSSNFVINHVEFLAAASRMCFFYLIMLKPPSNVDEYILFTRSLILDRLWNRYGKFVFVMISEANSDWSLYHDVTKSLGIVRSVLLIVGIGGGSIKVFHYDYFRMKQCVLKSVDEIVEVLNQEVKNAYGHPFIALLNTVIGVTIYIIVSQLSNKWFSTQLPRSILEQIFFALLAPYNPPVAEGHKFNILICRSSSLPAPPRFSLARSQPKSTQFKSSPGVRVDSLSLVSRLSLDLIFPAPLADHGGDLFNSDGDATLLSFAGSPQRRLCNQLHQQQRVCKVKPVSRQTTTTTGYIVAPVNQLGVQRKTLAKFDSCALRMAKFSA</sequence>
<evidence type="ECO:0000313" key="2">
    <source>
        <dbReference type="EMBL" id="EDS33894.1"/>
    </source>
</evidence>
<keyword evidence="4" id="KW-1185">Reference proteome</keyword>
<proteinExistence type="predicted"/>
<accession>B0W4P9</accession>
<keyword evidence="1" id="KW-0812">Transmembrane</keyword>
<gene>
    <name evidence="3" type="primary">6033206</name>
    <name evidence="2" type="ORF">CpipJ_CPIJ001906</name>
</gene>
<dbReference type="VEuPathDB" id="VectorBase:CPIJ001906"/>
<keyword evidence="1" id="KW-0472">Membrane</keyword>
<feature type="transmembrane region" description="Helical" evidence="1">
    <location>
        <begin position="20"/>
        <end position="38"/>
    </location>
</feature>
<dbReference type="InParanoid" id="B0W4P9"/>
<dbReference type="EMBL" id="DS231838">
    <property type="protein sequence ID" value="EDS33894.1"/>
    <property type="molecule type" value="Genomic_DNA"/>
</dbReference>
<protein>
    <submittedName>
        <fullName evidence="2 3">Uncharacterized protein</fullName>
    </submittedName>
</protein>
<dbReference type="KEGG" id="cqu:CpipJ_CPIJ001906"/>
<reference evidence="3" key="2">
    <citation type="submission" date="2021-02" db="UniProtKB">
        <authorList>
            <consortium name="EnsemblMetazoa"/>
        </authorList>
    </citation>
    <scope>IDENTIFICATION</scope>
    <source>
        <strain evidence="3">JHB</strain>
    </source>
</reference>
<dbReference type="AlphaFoldDB" id="B0W4P9"/>
<feature type="transmembrane region" description="Helical" evidence="1">
    <location>
        <begin position="138"/>
        <end position="158"/>
    </location>
</feature>
<evidence type="ECO:0000256" key="1">
    <source>
        <dbReference type="SAM" id="Phobius"/>
    </source>
</evidence>
<dbReference type="HOGENOM" id="CLU_832243_0_0_1"/>
<dbReference type="Proteomes" id="UP000002320">
    <property type="component" value="Unassembled WGS sequence"/>
</dbReference>
<feature type="transmembrane region" description="Helical" evidence="1">
    <location>
        <begin position="89"/>
        <end position="108"/>
    </location>
</feature>
<evidence type="ECO:0000313" key="3">
    <source>
        <dbReference type="EnsemblMetazoa" id="CPIJ001906-PA"/>
    </source>
</evidence>
<evidence type="ECO:0000313" key="4">
    <source>
        <dbReference type="Proteomes" id="UP000002320"/>
    </source>
</evidence>